<dbReference type="Pfam" id="PF13606">
    <property type="entry name" value="Ank_3"/>
    <property type="match status" value="1"/>
</dbReference>
<dbReference type="PRINTS" id="PR01415">
    <property type="entry name" value="ANKYRIN"/>
</dbReference>
<feature type="repeat" description="ANK" evidence="3">
    <location>
        <begin position="53"/>
        <end position="85"/>
    </location>
</feature>
<protein>
    <submittedName>
        <fullName evidence="6">ANK_REP_REGION domain-containing protein</fullName>
    </submittedName>
</protein>
<dbReference type="Gene3D" id="1.25.40.20">
    <property type="entry name" value="Ankyrin repeat-containing domain"/>
    <property type="match status" value="1"/>
</dbReference>
<evidence type="ECO:0000256" key="2">
    <source>
        <dbReference type="ARBA" id="ARBA00023043"/>
    </source>
</evidence>
<dbReference type="PROSITE" id="PS50088">
    <property type="entry name" value="ANK_REPEAT"/>
    <property type="match status" value="3"/>
</dbReference>
<sequence length="165" mass="17719">MKTSTSKVKHGIQWTTWMQLDDLNFTDDLAPLSHTQQQKHVNTPSVAATYSANNITPLHVAAKWGRGGMVQLLLNSNALVDCRTRDGLTPLHCAARSGHAELASLLMGAGANPSAKTRNGLTPLHMAAQGNNEEVARVLILRGASVADRTGVSYCCCYCVCYSPI</sequence>
<feature type="repeat" description="ANK" evidence="3">
    <location>
        <begin position="119"/>
        <end position="151"/>
    </location>
</feature>
<dbReference type="PANTHER" id="PTHR24161">
    <property type="entry name" value="ANK_REP_REGION DOMAIN-CONTAINING PROTEIN-RELATED"/>
    <property type="match status" value="1"/>
</dbReference>
<keyword evidence="5" id="KW-1185">Reference proteome</keyword>
<dbReference type="PANTHER" id="PTHR24161:SF97">
    <property type="entry name" value="ANKYRIN 2"/>
    <property type="match status" value="1"/>
</dbReference>
<accession>A0A183KVC2</accession>
<dbReference type="SUPFAM" id="SSF48403">
    <property type="entry name" value="Ankyrin repeat"/>
    <property type="match status" value="1"/>
</dbReference>
<keyword evidence="2 3" id="KW-0040">ANK repeat</keyword>
<reference evidence="4 5" key="2">
    <citation type="submission" date="2018-11" db="EMBL/GenBank/DDBJ databases">
        <authorList>
            <consortium name="Pathogen Informatics"/>
        </authorList>
    </citation>
    <scope>NUCLEOTIDE SEQUENCE [LARGE SCALE GENOMIC DNA]</scope>
    <source>
        <strain evidence="4">Dakar</strain>
        <strain evidence="5">Dakar, Senegal</strain>
    </source>
</reference>
<evidence type="ECO:0000313" key="6">
    <source>
        <dbReference type="WBParaSite" id="SCUD_0001901801-mRNA-1"/>
    </source>
</evidence>
<gene>
    <name evidence="4" type="ORF">SCUD_LOCUS19015</name>
</gene>
<reference evidence="6" key="1">
    <citation type="submission" date="2016-06" db="UniProtKB">
        <authorList>
            <consortium name="WormBaseParasite"/>
        </authorList>
    </citation>
    <scope>IDENTIFICATION</scope>
</reference>
<organism evidence="6">
    <name type="scientific">Schistosoma curassoni</name>
    <dbReference type="NCBI Taxonomy" id="6186"/>
    <lineage>
        <taxon>Eukaryota</taxon>
        <taxon>Metazoa</taxon>
        <taxon>Spiralia</taxon>
        <taxon>Lophotrochozoa</taxon>
        <taxon>Platyhelminthes</taxon>
        <taxon>Trematoda</taxon>
        <taxon>Digenea</taxon>
        <taxon>Strigeidida</taxon>
        <taxon>Schistosomatoidea</taxon>
        <taxon>Schistosomatidae</taxon>
        <taxon>Schistosoma</taxon>
    </lineage>
</organism>
<keyword evidence="1" id="KW-0677">Repeat</keyword>
<evidence type="ECO:0000256" key="3">
    <source>
        <dbReference type="PROSITE-ProRule" id="PRU00023"/>
    </source>
</evidence>
<name>A0A183KVC2_9TREM</name>
<dbReference type="EMBL" id="UZAK01041843">
    <property type="protein sequence ID" value="VDP67768.1"/>
    <property type="molecule type" value="Genomic_DNA"/>
</dbReference>
<dbReference type="WBParaSite" id="SCUD_0001901801-mRNA-1">
    <property type="protein sequence ID" value="SCUD_0001901801-mRNA-1"/>
    <property type="gene ID" value="SCUD_0001901801"/>
</dbReference>
<dbReference type="Proteomes" id="UP000279833">
    <property type="component" value="Unassembled WGS sequence"/>
</dbReference>
<dbReference type="SMART" id="SM00248">
    <property type="entry name" value="ANK"/>
    <property type="match status" value="3"/>
</dbReference>
<dbReference type="InterPro" id="IPR002110">
    <property type="entry name" value="Ankyrin_rpt"/>
</dbReference>
<feature type="repeat" description="ANK" evidence="3">
    <location>
        <begin position="86"/>
        <end position="118"/>
    </location>
</feature>
<evidence type="ECO:0000256" key="1">
    <source>
        <dbReference type="ARBA" id="ARBA00022737"/>
    </source>
</evidence>
<dbReference type="AlphaFoldDB" id="A0A183KVC2"/>
<dbReference type="InterPro" id="IPR036770">
    <property type="entry name" value="Ankyrin_rpt-contain_sf"/>
</dbReference>
<dbReference type="Pfam" id="PF12796">
    <property type="entry name" value="Ank_2"/>
    <property type="match status" value="1"/>
</dbReference>
<proteinExistence type="predicted"/>
<evidence type="ECO:0000313" key="5">
    <source>
        <dbReference type="Proteomes" id="UP000279833"/>
    </source>
</evidence>
<evidence type="ECO:0000313" key="4">
    <source>
        <dbReference type="EMBL" id="VDP67768.1"/>
    </source>
</evidence>
<dbReference type="PROSITE" id="PS50297">
    <property type="entry name" value="ANK_REP_REGION"/>
    <property type="match status" value="3"/>
</dbReference>
<dbReference type="STRING" id="6186.A0A183KVC2"/>